<accession>A0ABT2K8B6</accession>
<dbReference type="InterPro" id="IPR018389">
    <property type="entry name" value="DctP_fam"/>
</dbReference>
<dbReference type="NCBIfam" id="NF037995">
    <property type="entry name" value="TRAP_S1"/>
    <property type="match status" value="1"/>
</dbReference>
<dbReference type="InterPro" id="IPR038404">
    <property type="entry name" value="TRAP_DctP_sf"/>
</dbReference>
<keyword evidence="4" id="KW-0732">Signal</keyword>
<organism evidence="6 7">
    <name type="scientific">Paracoccus maritimus</name>
    <dbReference type="NCBI Taxonomy" id="2933292"/>
    <lineage>
        <taxon>Bacteria</taxon>
        <taxon>Pseudomonadati</taxon>
        <taxon>Pseudomonadota</taxon>
        <taxon>Alphaproteobacteria</taxon>
        <taxon>Rhodobacterales</taxon>
        <taxon>Paracoccaceae</taxon>
        <taxon>Paracoccus</taxon>
    </lineage>
</organism>
<evidence type="ECO:0000256" key="3">
    <source>
        <dbReference type="ARBA" id="ARBA00022448"/>
    </source>
</evidence>
<keyword evidence="5" id="KW-0574">Periplasm</keyword>
<evidence type="ECO:0000313" key="7">
    <source>
        <dbReference type="Proteomes" id="UP001320702"/>
    </source>
</evidence>
<evidence type="ECO:0000256" key="4">
    <source>
        <dbReference type="ARBA" id="ARBA00022729"/>
    </source>
</evidence>
<keyword evidence="3" id="KW-0813">Transport</keyword>
<gene>
    <name evidence="6" type="ORF">MU516_07725</name>
</gene>
<dbReference type="Proteomes" id="UP001320702">
    <property type="component" value="Unassembled WGS sequence"/>
</dbReference>
<evidence type="ECO:0000256" key="2">
    <source>
        <dbReference type="ARBA" id="ARBA00009023"/>
    </source>
</evidence>
<comment type="similarity">
    <text evidence="2">Belongs to the bacterial solute-binding protein 7 family.</text>
</comment>
<dbReference type="EMBL" id="JANAVZ010000004">
    <property type="protein sequence ID" value="MCT4332756.1"/>
    <property type="molecule type" value="Genomic_DNA"/>
</dbReference>
<reference evidence="6 7" key="1">
    <citation type="submission" date="2022-04" db="EMBL/GenBank/DDBJ databases">
        <title>Paracoccus sp. YLB-12 draft genome sequence.</title>
        <authorList>
            <person name="Yu L."/>
        </authorList>
    </citation>
    <scope>NUCLEOTIDE SEQUENCE [LARGE SCALE GENOMIC DNA]</scope>
    <source>
        <strain evidence="6 7">YLB-12</strain>
    </source>
</reference>
<proteinExistence type="inferred from homology"/>
<dbReference type="PANTHER" id="PTHR33376:SF7">
    <property type="entry name" value="C4-DICARBOXYLATE-BINDING PROTEIN DCTB"/>
    <property type="match status" value="1"/>
</dbReference>
<dbReference type="Gene3D" id="3.40.190.170">
    <property type="entry name" value="Bacterial extracellular solute-binding protein, family 7"/>
    <property type="match status" value="1"/>
</dbReference>
<evidence type="ECO:0000256" key="1">
    <source>
        <dbReference type="ARBA" id="ARBA00004418"/>
    </source>
</evidence>
<comment type="subcellular location">
    <subcellularLocation>
        <location evidence="1">Periplasm</location>
    </subcellularLocation>
</comment>
<evidence type="ECO:0000256" key="5">
    <source>
        <dbReference type="ARBA" id="ARBA00022764"/>
    </source>
</evidence>
<dbReference type="PANTHER" id="PTHR33376">
    <property type="match status" value="1"/>
</dbReference>
<sequence>MGDDLNDRLADEGFLPLGWMELGSRNVTNSVRPIGTVEDLKGLKIRLQPNETHISTFRALGANPVSMGIAEVYSALQQGVLDGQENPYSVIKSRNFNEVQKYVSDTNHFFDFIALVVNRDQFDALSEEQQQIVREAAADAVAWQRETARAEDEAAREALIAAGMEFTEITDEARAQMQEASVPVIEELRQRVDPALIDRVLEDAAK</sequence>
<comment type="caution">
    <text evidence="6">The sequence shown here is derived from an EMBL/GenBank/DDBJ whole genome shotgun (WGS) entry which is preliminary data.</text>
</comment>
<evidence type="ECO:0000313" key="6">
    <source>
        <dbReference type="EMBL" id="MCT4332756.1"/>
    </source>
</evidence>
<keyword evidence="7" id="KW-1185">Reference proteome</keyword>
<dbReference type="CDD" id="cd13603">
    <property type="entry name" value="PBP2_TRAP_Siap_TeaA_like"/>
    <property type="match status" value="1"/>
</dbReference>
<name>A0ABT2K8B6_9RHOB</name>
<dbReference type="Pfam" id="PF03480">
    <property type="entry name" value="DctP"/>
    <property type="match status" value="1"/>
</dbReference>
<protein>
    <submittedName>
        <fullName evidence="6">TRAP transporter substrate-binding protein</fullName>
    </submittedName>
</protein>